<dbReference type="InterPro" id="IPR032638">
    <property type="entry name" value="Porin_5"/>
</dbReference>
<dbReference type="AlphaFoldDB" id="A0A975MQN2"/>
<dbReference type="EMBL" id="CP073754">
    <property type="protein sequence ID" value="QWF72263.1"/>
    <property type="molecule type" value="Genomic_DNA"/>
</dbReference>
<dbReference type="KEGG" id="mpad:KEF85_07405"/>
<keyword evidence="3" id="KW-1185">Reference proteome</keyword>
<dbReference type="SUPFAM" id="SSF56935">
    <property type="entry name" value="Porins"/>
    <property type="match status" value="1"/>
</dbReference>
<accession>A0A975MQN2</accession>
<reference evidence="2" key="1">
    <citation type="submission" date="2021-04" db="EMBL/GenBank/DDBJ databases">
        <title>Draft genome sequence data of methanotrophic Methylovulum sp. strain S1L and Methylomonas sp. strain S2AM isolated from boreal lake water columns.</title>
        <authorList>
            <person name="Rissanen A.J."/>
            <person name="Mangayil R."/>
            <person name="Svenning M.M."/>
            <person name="Khanongnuch R."/>
        </authorList>
    </citation>
    <scope>NUCLEOTIDE SEQUENCE</scope>
    <source>
        <strain evidence="2">S2AM</strain>
    </source>
</reference>
<sequence>MRNNKQLIAAVALSGLIGVAHAGEKEELLKLRNTTVNLIKQLVKQGILTDKMAEDMIKQAEVDAAKQVADSKALDTKAAASASAASAAAAAAGVATGAAVGKEGVGVVTATAGSAASREAVPADEVRVAYVPDFVKDEIRQQVRTELRDQVVDDVLQKAKTEQWGLPNALPEWTKRFKLSGDMRLREQSNFMADYNQANSFINWQTINSQNNFNGANGISGAGANAFMNTTQNRNMARERFRLSIDAEVANGLDAGIRLATGNTPNPVSTNQSLGNTGAQYQFALDRAFLRYNAFDNNKFNWLTAMAGRTPNPFFTAGSEVVWDEDLSFEGASATVRNKLGSKGDLSDDIGGKGPVVYATAGIFPMQTSNLISGLSARDKWMFGGQTGLEWGFDNQDTLQFGGAYYDYQNLKAVLNRTGAGLCANNTGDQNQSAPQFMQGGNSLVSICNANDGTPNGLVGLATDYKILDINMLYDLAVFSPIHVKFSADYAKNVGFNPNKSVVLANYGTDYAGKTNAWQVKVDFGWGKLNTLGNWNLFTGYRYVERDAVLDAYTDSDFHNGGTNVKGWMLGGNYALVKNVWLTGRWLSGDVITGPRYGLDIMQLDLNTRF</sequence>
<gene>
    <name evidence="2" type="ORF">KEF85_07405</name>
</gene>
<dbReference type="Pfam" id="PF16930">
    <property type="entry name" value="Porin_5"/>
    <property type="match status" value="1"/>
</dbReference>
<evidence type="ECO:0000313" key="2">
    <source>
        <dbReference type="EMBL" id="QWF72263.1"/>
    </source>
</evidence>
<organism evidence="2 3">
    <name type="scientific">Methylomonas paludis</name>
    <dbReference type="NCBI Taxonomy" id="1173101"/>
    <lineage>
        <taxon>Bacteria</taxon>
        <taxon>Pseudomonadati</taxon>
        <taxon>Pseudomonadota</taxon>
        <taxon>Gammaproteobacteria</taxon>
        <taxon>Methylococcales</taxon>
        <taxon>Methylococcaceae</taxon>
        <taxon>Methylomonas</taxon>
    </lineage>
</organism>
<evidence type="ECO:0000313" key="3">
    <source>
        <dbReference type="Proteomes" id="UP000676649"/>
    </source>
</evidence>
<name>A0A975MQN2_9GAMM</name>
<evidence type="ECO:0000256" key="1">
    <source>
        <dbReference type="SAM" id="SignalP"/>
    </source>
</evidence>
<proteinExistence type="predicted"/>
<dbReference type="RefSeq" id="WP_215584583.1">
    <property type="nucleotide sequence ID" value="NZ_CP073754.1"/>
</dbReference>
<feature type="chain" id="PRO_5036895065" evidence="1">
    <location>
        <begin position="23"/>
        <end position="610"/>
    </location>
</feature>
<protein>
    <submittedName>
        <fullName evidence="2">Porin</fullName>
    </submittedName>
</protein>
<dbReference type="Proteomes" id="UP000676649">
    <property type="component" value="Chromosome"/>
</dbReference>
<keyword evidence="1" id="KW-0732">Signal</keyword>
<feature type="signal peptide" evidence="1">
    <location>
        <begin position="1"/>
        <end position="22"/>
    </location>
</feature>